<sequence length="104" mass="10778">AGCAARPRGRSSAGCWRRWRCPARAAARGAAQGAAEGAGGAVGTPRPAPAGFSRSLRTRCSCPYCSPGGAAVCCGSGFCRSAWTFWGFLRPVSRWTLPPCWGCP</sequence>
<dbReference type="Proteomes" id="UP000053537">
    <property type="component" value="Unassembled WGS sequence"/>
</dbReference>
<dbReference type="EMBL" id="KK828049">
    <property type="protein sequence ID" value="KFP74284.1"/>
    <property type="molecule type" value="Genomic_DNA"/>
</dbReference>
<protein>
    <submittedName>
        <fullName evidence="1">Uncharacterized protein</fullName>
    </submittedName>
</protein>
<reference evidence="1 2" key="1">
    <citation type="submission" date="2014-04" db="EMBL/GenBank/DDBJ databases">
        <title>Genome evolution of avian class.</title>
        <authorList>
            <person name="Zhang G."/>
            <person name="Li C."/>
        </authorList>
    </citation>
    <scope>NUCLEOTIDE SEQUENCE [LARGE SCALE GENOMIC DNA]</scope>
    <source>
        <strain evidence="1">BGI_N310</strain>
    </source>
</reference>
<name>A0A091MJY4_9PASS</name>
<evidence type="ECO:0000313" key="1">
    <source>
        <dbReference type="EMBL" id="KFP74284.1"/>
    </source>
</evidence>
<gene>
    <name evidence="1" type="ORF">N310_03359</name>
</gene>
<accession>A0A091MJY4</accession>
<feature type="non-terminal residue" evidence="1">
    <location>
        <position position="1"/>
    </location>
</feature>
<proteinExistence type="predicted"/>
<organism evidence="1 2">
    <name type="scientific">Acanthisitta chloris</name>
    <name type="common">rifleman</name>
    <dbReference type="NCBI Taxonomy" id="57068"/>
    <lineage>
        <taxon>Eukaryota</taxon>
        <taxon>Metazoa</taxon>
        <taxon>Chordata</taxon>
        <taxon>Craniata</taxon>
        <taxon>Vertebrata</taxon>
        <taxon>Euteleostomi</taxon>
        <taxon>Archelosauria</taxon>
        <taxon>Archosauria</taxon>
        <taxon>Dinosauria</taxon>
        <taxon>Saurischia</taxon>
        <taxon>Theropoda</taxon>
        <taxon>Coelurosauria</taxon>
        <taxon>Aves</taxon>
        <taxon>Neognathae</taxon>
        <taxon>Neoaves</taxon>
        <taxon>Telluraves</taxon>
        <taxon>Australaves</taxon>
        <taxon>Passeriformes</taxon>
        <taxon>Acanthisittidae</taxon>
        <taxon>Acanthisitta</taxon>
    </lineage>
</organism>
<dbReference type="AlphaFoldDB" id="A0A091MJY4"/>
<keyword evidence="2" id="KW-1185">Reference proteome</keyword>
<evidence type="ECO:0000313" key="2">
    <source>
        <dbReference type="Proteomes" id="UP000053537"/>
    </source>
</evidence>
<feature type="non-terminal residue" evidence="1">
    <location>
        <position position="104"/>
    </location>
</feature>